<comment type="caution">
    <text evidence="1">The sequence shown here is derived from an EMBL/GenBank/DDBJ whole genome shotgun (WGS) entry which is preliminary data.</text>
</comment>
<dbReference type="EMBL" id="JAENHL010000006">
    <property type="protein sequence ID" value="MBK1865801.1"/>
    <property type="molecule type" value="Genomic_DNA"/>
</dbReference>
<proteinExistence type="predicted"/>
<gene>
    <name evidence="1" type="primary">cls</name>
    <name evidence="1" type="ORF">JHL16_05520</name>
</gene>
<reference evidence="1" key="1">
    <citation type="submission" date="2021-01" db="EMBL/GenBank/DDBJ databases">
        <authorList>
            <person name="Sun Q."/>
        </authorList>
    </citation>
    <scope>NUCLEOTIDE SEQUENCE</scope>
    <source>
        <strain evidence="1">YIM B02566</strain>
    </source>
</reference>
<evidence type="ECO:0000313" key="1">
    <source>
        <dbReference type="EMBL" id="MBK1865801.1"/>
    </source>
</evidence>
<organism evidence="1 2">
    <name type="scientific">Taklimakanibacter albus</name>
    <dbReference type="NCBI Taxonomy" id="2800327"/>
    <lineage>
        <taxon>Bacteria</taxon>
        <taxon>Pseudomonadati</taxon>
        <taxon>Pseudomonadota</taxon>
        <taxon>Alphaproteobacteria</taxon>
        <taxon>Hyphomicrobiales</taxon>
        <taxon>Aestuariivirgaceae</taxon>
        <taxon>Taklimakanibacter</taxon>
    </lineage>
</organism>
<dbReference type="Proteomes" id="UP000616151">
    <property type="component" value="Unassembled WGS sequence"/>
</dbReference>
<sequence length="469" mass="52147">MPTPLNDLYFLWYVAEWLIRFAALAVVPLRRSPAAAAGWLLLIFFIPGPGLLLYLLIGRPRFPIARQRRSHEVRPFIADVTQRLEESGAGRDDDEVARFAQSLGRLPCTGGNSVELIDDYDGFIDRLTADIRQAKRTVDILVYIFADDAVGQRLAAELAQAVHRGVRCRVMFDAIGSHRWRRGTLRLLRSAGVEVREALPVRWLRRRDRADMRNHRKLFVIDGAIGYAGSQNLVAKDFRPGVVNRELVARVGGPVVAAMAAVISADWSMEDKGPPLPSPVVIPAAEGGARLQLLPSGADYPLEGFETLLVWQIHRARQRVVLVTPYFVPDEDVIGALRSAATRGVVVDLVVSAVVDQQIVHLAQCSYFEELLVAGIRIHRYRGFLLHAKNASIDGELGVVGSSNVDLRSFQLNEEASLLLYDADAIKRLQAIQGDYIAASDPLQLAAWRTRPRRQKLLENIARIMSPLL</sequence>
<accession>A0ACC5QZG4</accession>
<protein>
    <submittedName>
        <fullName evidence="1">Cardiolipin synthase</fullName>
    </submittedName>
</protein>
<evidence type="ECO:0000313" key="2">
    <source>
        <dbReference type="Proteomes" id="UP000616151"/>
    </source>
</evidence>
<name>A0ACC5QZG4_9HYPH</name>
<keyword evidence="2" id="KW-1185">Reference proteome</keyword>